<keyword evidence="2" id="KW-0812">Transmembrane</keyword>
<feature type="compositionally biased region" description="Acidic residues" evidence="1">
    <location>
        <begin position="164"/>
        <end position="174"/>
    </location>
</feature>
<sequence>MGIESDQLVYDYLSRVGDIAQRQSLTSGDRMRLVSRLRTEIERRRSSEGADTPNAVQRILADLGSPDEAVAGAGAAGSDSGKVPAPRREGEAARAAAPAPQYFPAADGTGPAAGAPDWWRVEPGPFPGGASAPMHGFTGGIEVPEILKPPPHDAPPGDPGGRGEEDEVAEEAEEDGPRRLSLLRRPDGAPVPPLLLIVALLLLVGAALGNWIVLAVGWGLAYLTRKLSHTESQWAVVVLPGLTVAAGVVWLWGRTEGRWGEPVPSGGLGPALADTWPWVIRVAAVASALYVTWRARRPG</sequence>
<dbReference type="OrthoDB" id="4350222at2"/>
<gene>
    <name evidence="3" type="ORF">SMD11_2825</name>
</gene>
<proteinExistence type="predicted"/>
<dbReference type="Proteomes" id="UP000195755">
    <property type="component" value="Chromosome"/>
</dbReference>
<evidence type="ECO:0000313" key="3">
    <source>
        <dbReference type="EMBL" id="ARZ68473.1"/>
    </source>
</evidence>
<dbReference type="KEGG" id="salj:SMD11_2825"/>
<feature type="transmembrane region" description="Helical" evidence="2">
    <location>
        <begin position="194"/>
        <end position="222"/>
    </location>
</feature>
<keyword evidence="2" id="KW-1133">Transmembrane helix</keyword>
<evidence type="ECO:0000256" key="2">
    <source>
        <dbReference type="SAM" id="Phobius"/>
    </source>
</evidence>
<evidence type="ECO:0000313" key="4">
    <source>
        <dbReference type="Proteomes" id="UP000195755"/>
    </source>
</evidence>
<protein>
    <submittedName>
        <fullName evidence="3">Uncharacterized protein</fullName>
    </submittedName>
</protein>
<feature type="compositionally biased region" description="Low complexity" evidence="1">
    <location>
        <begin position="93"/>
        <end position="115"/>
    </location>
</feature>
<dbReference type="AlphaFoldDB" id="A0A1Z2L2F3"/>
<name>A0A1Z2L2F3_9ACTN</name>
<feature type="compositionally biased region" description="Pro residues" evidence="1">
    <location>
        <begin position="147"/>
        <end position="158"/>
    </location>
</feature>
<feature type="region of interest" description="Disordered" evidence="1">
    <location>
        <begin position="140"/>
        <end position="184"/>
    </location>
</feature>
<organism evidence="3 4">
    <name type="scientific">Streptomyces albireticuli</name>
    <dbReference type="NCBI Taxonomy" id="1940"/>
    <lineage>
        <taxon>Bacteria</taxon>
        <taxon>Bacillati</taxon>
        <taxon>Actinomycetota</taxon>
        <taxon>Actinomycetes</taxon>
        <taxon>Kitasatosporales</taxon>
        <taxon>Streptomycetaceae</taxon>
        <taxon>Streptomyces</taxon>
    </lineage>
</organism>
<accession>A0A1Z2L2F3</accession>
<keyword evidence="2" id="KW-0472">Membrane</keyword>
<feature type="transmembrane region" description="Helical" evidence="2">
    <location>
        <begin position="275"/>
        <end position="293"/>
    </location>
</feature>
<dbReference type="RefSeq" id="WP_087926762.1">
    <property type="nucleotide sequence ID" value="NZ_CP021744.1"/>
</dbReference>
<dbReference type="EMBL" id="CP021744">
    <property type="protein sequence ID" value="ARZ68473.1"/>
    <property type="molecule type" value="Genomic_DNA"/>
</dbReference>
<evidence type="ECO:0000256" key="1">
    <source>
        <dbReference type="SAM" id="MobiDB-lite"/>
    </source>
</evidence>
<feature type="region of interest" description="Disordered" evidence="1">
    <location>
        <begin position="68"/>
        <end position="115"/>
    </location>
</feature>
<feature type="transmembrane region" description="Helical" evidence="2">
    <location>
        <begin position="234"/>
        <end position="255"/>
    </location>
</feature>
<reference evidence="3 4" key="1">
    <citation type="submission" date="2017-06" db="EMBL/GenBank/DDBJ databases">
        <title>Streptomyces albireticuli Genome sequencing and assembly.</title>
        <authorList>
            <person name="Wang Y."/>
            <person name="Du B."/>
            <person name="Ding Y."/>
            <person name="Liu H."/>
            <person name="Hou Q."/>
            <person name="Liu K."/>
            <person name="Yao L."/>
            <person name="Wang C."/>
        </authorList>
    </citation>
    <scope>NUCLEOTIDE SEQUENCE [LARGE SCALE GENOMIC DNA]</scope>
    <source>
        <strain evidence="3 4">MDJK11</strain>
    </source>
</reference>